<keyword evidence="1 4" id="KW-0240">DNA-directed RNA polymerase</keyword>
<dbReference type="Pfam" id="PF01192">
    <property type="entry name" value="RNA_pol_Rpb6"/>
    <property type="match status" value="1"/>
</dbReference>
<organism evidence="4 5">
    <name type="scientific">Blattamonas nauphoetae</name>
    <dbReference type="NCBI Taxonomy" id="2049346"/>
    <lineage>
        <taxon>Eukaryota</taxon>
        <taxon>Metamonada</taxon>
        <taxon>Preaxostyla</taxon>
        <taxon>Oxymonadida</taxon>
        <taxon>Blattamonas</taxon>
    </lineage>
</organism>
<dbReference type="NCBIfam" id="NF002208">
    <property type="entry name" value="PRK01099.1-3"/>
    <property type="match status" value="1"/>
</dbReference>
<keyword evidence="5" id="KW-1185">Reference proteome</keyword>
<proteinExistence type="predicted"/>
<accession>A0ABQ9WRB8</accession>
<dbReference type="InterPro" id="IPR036161">
    <property type="entry name" value="RPB6/omega-like_sf"/>
</dbReference>
<dbReference type="GO" id="GO:0000428">
    <property type="term" value="C:DNA-directed RNA polymerase complex"/>
    <property type="evidence" value="ECO:0007669"/>
    <property type="project" value="UniProtKB-KW"/>
</dbReference>
<dbReference type="PROSITE" id="PS01111">
    <property type="entry name" value="RNA_POL_K_14KD"/>
    <property type="match status" value="1"/>
</dbReference>
<gene>
    <name evidence="4" type="ORF">BLNAU_23208</name>
</gene>
<evidence type="ECO:0000256" key="2">
    <source>
        <dbReference type="ARBA" id="ARBA00023163"/>
    </source>
</evidence>
<reference evidence="4 5" key="1">
    <citation type="journal article" date="2022" name="bioRxiv">
        <title>Genomics of Preaxostyla Flagellates Illuminates Evolutionary Transitions and the Path Towards Mitochondrial Loss.</title>
        <authorList>
            <person name="Novak L.V.F."/>
            <person name="Treitli S.C."/>
            <person name="Pyrih J."/>
            <person name="Halakuc P."/>
            <person name="Pipaliya S.V."/>
            <person name="Vacek V."/>
            <person name="Brzon O."/>
            <person name="Soukal P."/>
            <person name="Eme L."/>
            <person name="Dacks J.B."/>
            <person name="Karnkowska A."/>
            <person name="Elias M."/>
            <person name="Hampl V."/>
        </authorList>
    </citation>
    <scope>NUCLEOTIDE SEQUENCE [LARGE SCALE GENOMIC DNA]</scope>
    <source>
        <strain evidence="4">NAU3</strain>
        <tissue evidence="4">Gut</tissue>
    </source>
</reference>
<dbReference type="PANTHER" id="PTHR47227">
    <property type="entry name" value="DNA-DIRECTED RNA POLYMERASE SUBUNIT K"/>
    <property type="match status" value="1"/>
</dbReference>
<sequence>MSDEYQDYFPNPEQDKEDYMNVDDQEEPVDDLDNYQENKSEIIDPLSAKSVPKNQRITSPHLTKYERTRLLGARALQISKNAPLTVHPGEETDPLLIADLELEARSIPLMVRRHLPDGSFEDWSLDELNINTYR</sequence>
<dbReference type="SUPFAM" id="SSF63562">
    <property type="entry name" value="RPB6/omega subunit-like"/>
    <property type="match status" value="1"/>
</dbReference>
<dbReference type="InterPro" id="IPR006110">
    <property type="entry name" value="Pol_omega/Rpo6/RPB6"/>
</dbReference>
<name>A0ABQ9WRB8_9EUKA</name>
<dbReference type="PIRSF" id="PIRSF000778">
    <property type="entry name" value="RpoK/RPB6"/>
    <property type="match status" value="1"/>
</dbReference>
<feature type="region of interest" description="Disordered" evidence="3">
    <location>
        <begin position="1"/>
        <end position="28"/>
    </location>
</feature>
<dbReference type="EMBL" id="JARBJD010000454">
    <property type="protein sequence ID" value="KAK2941868.1"/>
    <property type="molecule type" value="Genomic_DNA"/>
</dbReference>
<evidence type="ECO:0000256" key="1">
    <source>
        <dbReference type="ARBA" id="ARBA00022478"/>
    </source>
</evidence>
<evidence type="ECO:0000313" key="4">
    <source>
        <dbReference type="EMBL" id="KAK2941868.1"/>
    </source>
</evidence>
<protein>
    <submittedName>
        <fullName evidence="4">DNA-directed RNA polymerases I, II, and III subunit RPABC2</fullName>
    </submittedName>
</protein>
<dbReference type="Proteomes" id="UP001281761">
    <property type="component" value="Unassembled WGS sequence"/>
</dbReference>
<dbReference type="Gene3D" id="3.90.940.10">
    <property type="match status" value="1"/>
</dbReference>
<keyword evidence="2" id="KW-0804">Transcription</keyword>
<evidence type="ECO:0000313" key="5">
    <source>
        <dbReference type="Proteomes" id="UP001281761"/>
    </source>
</evidence>
<comment type="caution">
    <text evidence="4">The sequence shown here is derived from an EMBL/GenBank/DDBJ whole genome shotgun (WGS) entry which is preliminary data.</text>
</comment>
<evidence type="ECO:0000256" key="3">
    <source>
        <dbReference type="SAM" id="MobiDB-lite"/>
    </source>
</evidence>
<dbReference type="InterPro" id="IPR020708">
    <property type="entry name" value="DNA-dir_RNA_polK_14-18kDa_CS"/>
</dbReference>
<dbReference type="PANTHER" id="PTHR47227:SF5">
    <property type="entry name" value="DNA-DIRECTED RNA POLYMERASES I, II, AND III SUBUNIT RPABC2"/>
    <property type="match status" value="1"/>
</dbReference>
<dbReference type="InterPro" id="IPR006111">
    <property type="entry name" value="Rpo6/Rpb6"/>
</dbReference>